<name>A0ACC3AUD8_9EURO</name>
<evidence type="ECO:0000313" key="2">
    <source>
        <dbReference type="Proteomes" id="UP001177260"/>
    </source>
</evidence>
<proteinExistence type="predicted"/>
<reference evidence="1 2" key="1">
    <citation type="journal article" date="2023" name="ACS Omega">
        <title>Identification of the Neoaspergillic Acid Biosynthesis Gene Cluster by Establishing an In Vitro CRISPR-Ribonucleoprotein Genetic System in Aspergillus melleus.</title>
        <authorList>
            <person name="Yuan B."/>
            <person name="Grau M.F."/>
            <person name="Murata R.M."/>
            <person name="Torok T."/>
            <person name="Venkateswaran K."/>
            <person name="Stajich J.E."/>
            <person name="Wang C.C.C."/>
        </authorList>
    </citation>
    <scope>NUCLEOTIDE SEQUENCE [LARGE SCALE GENOMIC DNA]</scope>
    <source>
        <strain evidence="1 2">IMV 1140</strain>
    </source>
</reference>
<gene>
    <name evidence="1" type="ORF">N8T08_009081</name>
</gene>
<accession>A0ACC3AUD8</accession>
<dbReference type="Proteomes" id="UP001177260">
    <property type="component" value="Unassembled WGS sequence"/>
</dbReference>
<comment type="caution">
    <text evidence="1">The sequence shown here is derived from an EMBL/GenBank/DDBJ whole genome shotgun (WGS) entry which is preliminary data.</text>
</comment>
<evidence type="ECO:0000313" key="1">
    <source>
        <dbReference type="EMBL" id="KAK1141409.1"/>
    </source>
</evidence>
<keyword evidence="2" id="KW-1185">Reference proteome</keyword>
<protein>
    <submittedName>
        <fullName evidence="1">Uncharacterized protein</fullName>
    </submittedName>
</protein>
<sequence length="344" mass="39074">MDLDIREILNRFEKLNFPARRAAYRHILMQLRLHEWRDVRDHLDHISFHRDILGSLPLEVAVQITGYLGLSELHVLQRVSKNWYSLLSSDLVRDAAFRRYAGRKTDPAAVGALDKFSAYARHRTRLERGQPVKKVHYPTYQPLPKTSEVSTLDYCKGRIAWIDEGTTLVVLDLHSQATQQFCTQNRDFFVGMRLSDRIIAAISPRGHCHIWDIHSEESAWFRLPSLQYGFFVASETSVALSFSDGLANGGYILHWDSMSHTARTIAVAPYLGYMALNAATKTLTTVHLEARNRAIRTDTAFDSQLRVVRHLLGGSSHPGRLPSYTLDLPTTEDHQDSPIGSPNT</sequence>
<organism evidence="1 2">
    <name type="scientific">Aspergillus melleus</name>
    <dbReference type="NCBI Taxonomy" id="138277"/>
    <lineage>
        <taxon>Eukaryota</taxon>
        <taxon>Fungi</taxon>
        <taxon>Dikarya</taxon>
        <taxon>Ascomycota</taxon>
        <taxon>Pezizomycotina</taxon>
        <taxon>Eurotiomycetes</taxon>
        <taxon>Eurotiomycetidae</taxon>
        <taxon>Eurotiales</taxon>
        <taxon>Aspergillaceae</taxon>
        <taxon>Aspergillus</taxon>
        <taxon>Aspergillus subgen. Circumdati</taxon>
    </lineage>
</organism>
<dbReference type="EMBL" id="JAOPJF010000064">
    <property type="protein sequence ID" value="KAK1141409.1"/>
    <property type="molecule type" value="Genomic_DNA"/>
</dbReference>